<sequence length="454" mass="51360">MKQVKLAVFVIIIVFLSGCGSARHGRDALLSQDIGEYYKAIEKYRKARKKEKNRQKRIEYAYQLAECYRAIGRYDYAAQNYKFAIRLGYDDTEALLHYADMLRITQKYEEAYETYRTYLDSVPGDQRALDGVEAMQKTQEWVANPTRHIINPIKEINSRESDFAPVFVGGRDNEIYFTSSRQASTGKKESMITGQKYTDIYRATFGIQRQKWEKPKLLDENMIINTGEEEGAVTLSSTGEEMIFTRCRYDKSEPLGAELYSTSQSRGSWSGPIRLQIVGDSIIAAHPALSADGMEIYFVSDMLGGQGGKDIWKATVDGGSFGKPVNLGPIINTAGDEMFPFVRDNGELYFASNGHIGQGGFDLFQAHRNEDGIWVVENMGSPMNSPADDFGIAFVTGENKGMFTSNRKGSRAMIFTRFLFRQKCIRSKLTFSTRKQRRILVDQPCVLSELMVQT</sequence>
<dbReference type="EMBL" id="CP048409">
    <property type="protein sequence ID" value="QIA07265.1"/>
    <property type="molecule type" value="Genomic_DNA"/>
</dbReference>
<dbReference type="InterPro" id="IPR011659">
    <property type="entry name" value="WD40"/>
</dbReference>
<dbReference type="InterPro" id="IPR011042">
    <property type="entry name" value="6-blade_b-propeller_TolB-like"/>
</dbReference>
<dbReference type="SUPFAM" id="SSF48452">
    <property type="entry name" value="TPR-like"/>
    <property type="match status" value="1"/>
</dbReference>
<evidence type="ECO:0000313" key="2">
    <source>
        <dbReference type="Proteomes" id="UP000474630"/>
    </source>
</evidence>
<gene>
    <name evidence="1" type="ORF">G0Q07_05800</name>
</gene>
<dbReference type="InterPro" id="IPR011990">
    <property type="entry name" value="TPR-like_helical_dom_sf"/>
</dbReference>
<proteinExistence type="predicted"/>
<dbReference type="Gene3D" id="2.120.10.30">
    <property type="entry name" value="TolB, C-terminal domain"/>
    <property type="match status" value="1"/>
</dbReference>
<dbReference type="Gene3D" id="1.25.40.10">
    <property type="entry name" value="Tetratricopeptide repeat domain"/>
    <property type="match status" value="1"/>
</dbReference>
<dbReference type="AlphaFoldDB" id="A0A6C0RBY0"/>
<dbReference type="KEGG" id="drc:G0Q07_05800"/>
<name>A0A6C0RBY0_9BACT</name>
<dbReference type="InterPro" id="IPR019734">
    <property type="entry name" value="TPR_rpt"/>
</dbReference>
<evidence type="ECO:0000313" key="1">
    <source>
        <dbReference type="EMBL" id="QIA07265.1"/>
    </source>
</evidence>
<protein>
    <submittedName>
        <fullName evidence="1">Uncharacterized protein</fullName>
    </submittedName>
</protein>
<dbReference type="RefSeq" id="WP_163345192.1">
    <property type="nucleotide sequence ID" value="NZ_CP048409.1"/>
</dbReference>
<dbReference type="Pfam" id="PF07676">
    <property type="entry name" value="PD40"/>
    <property type="match status" value="1"/>
</dbReference>
<keyword evidence="2" id="KW-1185">Reference proteome</keyword>
<dbReference type="SMART" id="SM00028">
    <property type="entry name" value="TPR"/>
    <property type="match status" value="3"/>
</dbReference>
<organism evidence="1 2">
    <name type="scientific">Draconibacterium halophilum</name>
    <dbReference type="NCBI Taxonomy" id="2706887"/>
    <lineage>
        <taxon>Bacteria</taxon>
        <taxon>Pseudomonadati</taxon>
        <taxon>Bacteroidota</taxon>
        <taxon>Bacteroidia</taxon>
        <taxon>Marinilabiliales</taxon>
        <taxon>Prolixibacteraceae</taxon>
        <taxon>Draconibacterium</taxon>
    </lineage>
</organism>
<dbReference type="PROSITE" id="PS51257">
    <property type="entry name" value="PROKAR_LIPOPROTEIN"/>
    <property type="match status" value="1"/>
</dbReference>
<reference evidence="1 2" key="1">
    <citation type="submission" date="2020-02" db="EMBL/GenBank/DDBJ databases">
        <title>Genome sequencing for Draconibacterium sp. strain M1.</title>
        <authorList>
            <person name="Park S.-J."/>
        </authorList>
    </citation>
    <scope>NUCLEOTIDE SEQUENCE [LARGE SCALE GENOMIC DNA]</scope>
    <source>
        <strain evidence="1 2">M1</strain>
    </source>
</reference>
<dbReference type="SUPFAM" id="SSF82171">
    <property type="entry name" value="DPP6 N-terminal domain-like"/>
    <property type="match status" value="1"/>
</dbReference>
<accession>A0A6C0RBY0</accession>
<dbReference type="Proteomes" id="UP000474630">
    <property type="component" value="Chromosome"/>
</dbReference>